<dbReference type="InterPro" id="IPR036549">
    <property type="entry name" value="CX6/COA6-like_sf"/>
</dbReference>
<evidence type="ECO:0000313" key="13">
    <source>
        <dbReference type="Proteomes" id="UP001178461"/>
    </source>
</evidence>
<dbReference type="SUPFAM" id="SSF47694">
    <property type="entry name" value="Cytochrome c oxidase subunit h"/>
    <property type="match status" value="1"/>
</dbReference>
<keyword evidence="3" id="KW-0812">Transmembrane</keyword>
<dbReference type="InterPro" id="IPR011500">
    <property type="entry name" value="GPCR_3_9-Cys_dom"/>
</dbReference>
<dbReference type="Gene3D" id="3.40.50.2300">
    <property type="match status" value="1"/>
</dbReference>
<evidence type="ECO:0000256" key="4">
    <source>
        <dbReference type="ARBA" id="ARBA00022989"/>
    </source>
</evidence>
<reference evidence="12" key="1">
    <citation type="submission" date="2022-12" db="EMBL/GenBank/DDBJ databases">
        <authorList>
            <person name="Alioto T."/>
            <person name="Alioto T."/>
            <person name="Gomez Garrido J."/>
        </authorList>
    </citation>
    <scope>NUCLEOTIDE SEQUENCE</scope>
</reference>
<evidence type="ECO:0000259" key="10">
    <source>
        <dbReference type="Pfam" id="PF01094"/>
    </source>
</evidence>
<dbReference type="AlphaFoldDB" id="A0AA35KPA2"/>
<evidence type="ECO:0000256" key="9">
    <source>
        <dbReference type="ARBA" id="ARBA00042114"/>
    </source>
</evidence>
<dbReference type="Pfam" id="PF07562">
    <property type="entry name" value="NCD3G"/>
    <property type="match status" value="1"/>
</dbReference>
<keyword evidence="5" id="KW-0496">Mitochondrion</keyword>
<dbReference type="Gene3D" id="1.10.10.140">
    <property type="entry name" value="Cytochrome c oxidase, subunit VIb"/>
    <property type="match status" value="1"/>
</dbReference>
<evidence type="ECO:0000259" key="11">
    <source>
        <dbReference type="Pfam" id="PF07562"/>
    </source>
</evidence>
<dbReference type="InterPro" id="IPR001828">
    <property type="entry name" value="ANF_lig-bd_rcpt"/>
</dbReference>
<feature type="domain" description="GPCR family 3 nine cysteines" evidence="11">
    <location>
        <begin position="203"/>
        <end position="240"/>
    </location>
</feature>
<evidence type="ECO:0000313" key="12">
    <source>
        <dbReference type="EMBL" id="CAI5781279.1"/>
    </source>
</evidence>
<accession>A0AA35KPA2</accession>
<comment type="subcellular location">
    <subcellularLocation>
        <location evidence="2">Membrane</location>
    </subcellularLocation>
    <subcellularLocation>
        <location evidence="1">Mitochondrion</location>
    </subcellularLocation>
</comment>
<evidence type="ECO:0000256" key="6">
    <source>
        <dbReference type="ARBA" id="ARBA00023136"/>
    </source>
</evidence>
<dbReference type="FunFam" id="1.10.10.140:FF:000001">
    <property type="entry name" value="Cytochrome c oxidase subunit 6B1"/>
    <property type="match status" value="1"/>
</dbReference>
<protein>
    <recommendedName>
        <fullName evidence="8">Cytochrome c oxidase subunit 6B1</fullName>
    </recommendedName>
    <alternativeName>
        <fullName evidence="9">Cytochrome c oxidase subunit VIb isoform 1</fullName>
    </alternativeName>
</protein>
<evidence type="ECO:0000256" key="5">
    <source>
        <dbReference type="ARBA" id="ARBA00023128"/>
    </source>
</evidence>
<name>A0AA35KPA2_9SAUR</name>
<keyword evidence="13" id="KW-1185">Reference proteome</keyword>
<dbReference type="InterPro" id="IPR048280">
    <property type="entry name" value="COX6B-like"/>
</dbReference>
<keyword evidence="7" id="KW-1015">Disulfide bond</keyword>
<dbReference type="PANTHER" id="PTHR11387">
    <property type="entry name" value="CYTOCHROME C OXIDASE SUBUNIT 6B"/>
    <property type="match status" value="1"/>
</dbReference>
<dbReference type="Pfam" id="PF02297">
    <property type="entry name" value="COX6B"/>
    <property type="match status" value="1"/>
</dbReference>
<sequence length="339" mass="39581">MKNLAIKTIHKMEDALTKSSANVTVFYGSTSHFFHLQVLSQNLRTRGKIWIITAQWDFTVGPRPDKPDSNPFQGALSFAVHKAEIPQFRDFLRSVNPKKYPNDVFMKHFWGFAFDCVMPPPYSVRMYGKRKCTERERLDSLPVSDFDMNTVWQSYSIYNAVYAVAHALMEMRYHHTGEGGRRRRKGLLPPWQLVWKERLGQHPRSICSESCLPGFRKVAERGRPSCCFKCVRCLPGQISNQIVPLLPLLREENMSETIKEKLENYRTAPFDSRFPNQNQTRNCWQNYLDFHRCEKAMNAKGGDPYVCQWYKRVYTSLCPVSWVTSWDERIEEGTFPGKI</sequence>
<evidence type="ECO:0000256" key="7">
    <source>
        <dbReference type="ARBA" id="ARBA00023157"/>
    </source>
</evidence>
<dbReference type="CDD" id="cd00926">
    <property type="entry name" value="Cyt_c_Oxidase_VIb"/>
    <property type="match status" value="1"/>
</dbReference>
<dbReference type="Proteomes" id="UP001178461">
    <property type="component" value="Chromosome 8"/>
</dbReference>
<evidence type="ECO:0000256" key="3">
    <source>
        <dbReference type="ARBA" id="ARBA00022692"/>
    </source>
</evidence>
<feature type="domain" description="Receptor ligand binding region" evidence="10">
    <location>
        <begin position="22"/>
        <end position="173"/>
    </location>
</feature>
<gene>
    <name evidence="12" type="ORF">PODLI_1B023023</name>
</gene>
<evidence type="ECO:0000256" key="2">
    <source>
        <dbReference type="ARBA" id="ARBA00004370"/>
    </source>
</evidence>
<evidence type="ECO:0000256" key="8">
    <source>
        <dbReference type="ARBA" id="ARBA00040060"/>
    </source>
</evidence>
<organism evidence="12 13">
    <name type="scientific">Podarcis lilfordi</name>
    <name type="common">Lilford's wall lizard</name>
    <dbReference type="NCBI Taxonomy" id="74358"/>
    <lineage>
        <taxon>Eukaryota</taxon>
        <taxon>Metazoa</taxon>
        <taxon>Chordata</taxon>
        <taxon>Craniata</taxon>
        <taxon>Vertebrata</taxon>
        <taxon>Euteleostomi</taxon>
        <taxon>Lepidosauria</taxon>
        <taxon>Squamata</taxon>
        <taxon>Bifurcata</taxon>
        <taxon>Unidentata</taxon>
        <taxon>Episquamata</taxon>
        <taxon>Laterata</taxon>
        <taxon>Lacertibaenia</taxon>
        <taxon>Lacertidae</taxon>
        <taxon>Podarcis</taxon>
    </lineage>
</organism>
<evidence type="ECO:0000256" key="1">
    <source>
        <dbReference type="ARBA" id="ARBA00004173"/>
    </source>
</evidence>
<keyword evidence="6" id="KW-0472">Membrane</keyword>
<dbReference type="SUPFAM" id="SSF53822">
    <property type="entry name" value="Periplasmic binding protein-like I"/>
    <property type="match status" value="1"/>
</dbReference>
<dbReference type="GO" id="GO:0005739">
    <property type="term" value="C:mitochondrion"/>
    <property type="evidence" value="ECO:0007669"/>
    <property type="project" value="UniProtKB-SubCell"/>
</dbReference>
<proteinExistence type="predicted"/>
<dbReference type="InterPro" id="IPR028082">
    <property type="entry name" value="Peripla_BP_I"/>
</dbReference>
<dbReference type="EMBL" id="OX395133">
    <property type="protein sequence ID" value="CAI5781279.1"/>
    <property type="molecule type" value="Genomic_DNA"/>
</dbReference>
<dbReference type="PROSITE" id="PS51808">
    <property type="entry name" value="CHCH"/>
    <property type="match status" value="1"/>
</dbReference>
<dbReference type="InterPro" id="IPR003213">
    <property type="entry name" value="Cyt_c_oxidase_su6B"/>
</dbReference>
<dbReference type="GO" id="GO:0004930">
    <property type="term" value="F:G protein-coupled receptor activity"/>
    <property type="evidence" value="ECO:0007669"/>
    <property type="project" value="InterPro"/>
</dbReference>
<keyword evidence="4" id="KW-1133">Transmembrane helix</keyword>
<dbReference type="Pfam" id="PF01094">
    <property type="entry name" value="ANF_receptor"/>
    <property type="match status" value="1"/>
</dbReference>
<dbReference type="GO" id="GO:0045277">
    <property type="term" value="C:respiratory chain complex IV"/>
    <property type="evidence" value="ECO:0007669"/>
    <property type="project" value="InterPro"/>
</dbReference>